<gene>
    <name evidence="15" type="ORF">A3I35_00410</name>
</gene>
<dbReference type="InterPro" id="IPR023465">
    <property type="entry name" value="Riboflavin_kinase_dom_sf"/>
</dbReference>
<comment type="caution">
    <text evidence="15">The sequence shown here is derived from an EMBL/GenBank/DDBJ whole genome shotgun (WGS) entry which is preliminary data.</text>
</comment>
<evidence type="ECO:0000256" key="4">
    <source>
        <dbReference type="ARBA" id="ARBA00022630"/>
    </source>
</evidence>
<dbReference type="Proteomes" id="UP000177878">
    <property type="component" value="Unassembled WGS sequence"/>
</dbReference>
<feature type="transmembrane region" description="Helical" evidence="13">
    <location>
        <begin position="208"/>
        <end position="227"/>
    </location>
</feature>
<dbReference type="PANTHER" id="PTHR32322">
    <property type="entry name" value="INNER MEMBRANE TRANSPORTER"/>
    <property type="match status" value="1"/>
</dbReference>
<feature type="transmembrane region" description="Helical" evidence="13">
    <location>
        <begin position="239"/>
        <end position="261"/>
    </location>
</feature>
<dbReference type="InterPro" id="IPR050638">
    <property type="entry name" value="AA-Vitamin_Transporters"/>
</dbReference>
<sequence length="436" mass="48241">MIIKQPYFFMIFGSQMQKSTWLGAGAIIVAVLLWSMDGVIIRPKLYTLSAGLVVFLEHAFDFIVLAPFIWLGWRRIKNLTTKDWGSLLWICVFGGLIGTIMITKAFFAAVNGEVTFATVILLQKLQPIFALVLARLLLGEKLAAKFYGWAIVAIGAAYALAFGQSGINWSDVLVQNRATLFALLAAFSFGSSTVFGKRIVNHLDFRSVAALRFGITAILALILILINDDIWLVNAVSPLQWRLFGIIVVTSGATALFIYYYGLRRVTASAATICELFWPVSAVALDYFINRNTLTPLQIAAGSVLLLAVVLATKEARPGPIKFSATTIPGRGTGRVLGFATANLDKVTLDMEHGVYLVSARFSGQTYRGLLHFGYRETFDLGPSLELYLIDFVGNLYGVTIEVEVIRRIRDVKKFPNAEALQHQIRQDLKELEKVQ</sequence>
<feature type="transmembrane region" description="Helical" evidence="13">
    <location>
        <begin position="114"/>
        <end position="134"/>
    </location>
</feature>
<dbReference type="EMBL" id="MFFV01000011">
    <property type="protein sequence ID" value="OGF20100.1"/>
    <property type="molecule type" value="Genomic_DNA"/>
</dbReference>
<keyword evidence="10 13" id="KW-1133">Transmembrane helix</keyword>
<keyword evidence="9" id="KW-0067">ATP-binding</keyword>
<keyword evidence="11 13" id="KW-0472">Membrane</keyword>
<dbReference type="InterPro" id="IPR015865">
    <property type="entry name" value="Riboflavin_kinase_bac/euk"/>
</dbReference>
<evidence type="ECO:0000256" key="6">
    <source>
        <dbReference type="ARBA" id="ARBA00022679"/>
    </source>
</evidence>
<feature type="transmembrane region" description="Helical" evidence="13">
    <location>
        <begin position="146"/>
        <end position="167"/>
    </location>
</feature>
<feature type="transmembrane region" description="Helical" evidence="13">
    <location>
        <begin position="21"/>
        <end position="41"/>
    </location>
</feature>
<comment type="catalytic activity">
    <reaction evidence="12">
        <text>riboflavin + ATP = FMN + ADP + H(+)</text>
        <dbReference type="Rhea" id="RHEA:14357"/>
        <dbReference type="ChEBI" id="CHEBI:15378"/>
        <dbReference type="ChEBI" id="CHEBI:30616"/>
        <dbReference type="ChEBI" id="CHEBI:57986"/>
        <dbReference type="ChEBI" id="CHEBI:58210"/>
        <dbReference type="ChEBI" id="CHEBI:456216"/>
        <dbReference type="EC" id="2.7.1.26"/>
    </reaction>
</comment>
<dbReference type="AlphaFoldDB" id="A0A1F5S075"/>
<dbReference type="GO" id="GO:0008531">
    <property type="term" value="F:riboflavin kinase activity"/>
    <property type="evidence" value="ECO:0007669"/>
    <property type="project" value="UniProtKB-EC"/>
</dbReference>
<feature type="transmembrane region" description="Helical" evidence="13">
    <location>
        <begin position="85"/>
        <end position="108"/>
    </location>
</feature>
<evidence type="ECO:0000256" key="11">
    <source>
        <dbReference type="ARBA" id="ARBA00023136"/>
    </source>
</evidence>
<dbReference type="STRING" id="1797988.A3I35_00410"/>
<evidence type="ECO:0000256" key="3">
    <source>
        <dbReference type="ARBA" id="ARBA00012105"/>
    </source>
</evidence>
<comment type="subcellular location">
    <subcellularLocation>
        <location evidence="1">Membrane</location>
        <topology evidence="1">Multi-pass membrane protein</topology>
    </subcellularLocation>
</comment>
<evidence type="ECO:0000256" key="8">
    <source>
        <dbReference type="ARBA" id="ARBA00022741"/>
    </source>
</evidence>
<reference evidence="15 16" key="1">
    <citation type="journal article" date="2016" name="Nat. Commun.">
        <title>Thousands of microbial genomes shed light on interconnected biogeochemical processes in an aquifer system.</title>
        <authorList>
            <person name="Anantharaman K."/>
            <person name="Brown C.T."/>
            <person name="Hug L.A."/>
            <person name="Sharon I."/>
            <person name="Castelle C.J."/>
            <person name="Probst A.J."/>
            <person name="Thomas B.C."/>
            <person name="Singh A."/>
            <person name="Wilkins M.J."/>
            <person name="Karaoz U."/>
            <person name="Brodie E.L."/>
            <person name="Williams K.H."/>
            <person name="Hubbard S.S."/>
            <person name="Banfield J.F."/>
        </authorList>
    </citation>
    <scope>NUCLEOTIDE SEQUENCE [LARGE SCALE GENOMIC DNA]</scope>
</reference>
<dbReference type="Pfam" id="PF01687">
    <property type="entry name" value="Flavokinase"/>
    <property type="match status" value="1"/>
</dbReference>
<feature type="domain" description="Riboflavin kinase" evidence="14">
    <location>
        <begin position="316"/>
        <end position="436"/>
    </location>
</feature>
<dbReference type="GO" id="GO:0009231">
    <property type="term" value="P:riboflavin biosynthetic process"/>
    <property type="evidence" value="ECO:0007669"/>
    <property type="project" value="InterPro"/>
</dbReference>
<evidence type="ECO:0000259" key="14">
    <source>
        <dbReference type="SMART" id="SM00904"/>
    </source>
</evidence>
<dbReference type="SUPFAM" id="SSF103481">
    <property type="entry name" value="Multidrug resistance efflux transporter EmrE"/>
    <property type="match status" value="2"/>
</dbReference>
<protein>
    <recommendedName>
        <fullName evidence="3">riboflavin kinase</fullName>
        <ecNumber evidence="3">2.7.1.26</ecNumber>
    </recommendedName>
</protein>
<dbReference type="Gene3D" id="2.40.30.30">
    <property type="entry name" value="Riboflavin kinase-like"/>
    <property type="match status" value="1"/>
</dbReference>
<dbReference type="InterPro" id="IPR037185">
    <property type="entry name" value="EmrE-like"/>
</dbReference>
<dbReference type="SUPFAM" id="SSF82114">
    <property type="entry name" value="Riboflavin kinase-like"/>
    <property type="match status" value="1"/>
</dbReference>
<dbReference type="PANTHER" id="PTHR32322:SF2">
    <property type="entry name" value="EAMA DOMAIN-CONTAINING PROTEIN"/>
    <property type="match status" value="1"/>
</dbReference>
<evidence type="ECO:0000256" key="9">
    <source>
        <dbReference type="ARBA" id="ARBA00022840"/>
    </source>
</evidence>
<dbReference type="Pfam" id="PF00892">
    <property type="entry name" value="EamA"/>
    <property type="match status" value="2"/>
</dbReference>
<feature type="transmembrane region" description="Helical" evidence="13">
    <location>
        <begin position="47"/>
        <end position="73"/>
    </location>
</feature>
<keyword evidence="8" id="KW-0547">Nucleotide-binding</keyword>
<dbReference type="EC" id="2.7.1.26" evidence="3"/>
<keyword evidence="4" id="KW-0285">Flavoprotein</keyword>
<proteinExistence type="inferred from homology"/>
<comment type="similarity">
    <text evidence="2">Belongs to the EamA transporter family.</text>
</comment>
<evidence type="ECO:0000313" key="15">
    <source>
        <dbReference type="EMBL" id="OGF20100.1"/>
    </source>
</evidence>
<evidence type="ECO:0000256" key="5">
    <source>
        <dbReference type="ARBA" id="ARBA00022643"/>
    </source>
</evidence>
<keyword evidence="7 13" id="KW-0812">Transmembrane</keyword>
<organism evidence="15 16">
    <name type="scientific">Candidatus Falkowbacteria bacterium RIFCSPLOWO2_02_FULL_45_15</name>
    <dbReference type="NCBI Taxonomy" id="1797988"/>
    <lineage>
        <taxon>Bacteria</taxon>
        <taxon>Candidatus Falkowiibacteriota</taxon>
    </lineage>
</organism>
<feature type="transmembrane region" description="Helical" evidence="13">
    <location>
        <begin position="179"/>
        <end position="196"/>
    </location>
</feature>
<evidence type="ECO:0000256" key="2">
    <source>
        <dbReference type="ARBA" id="ARBA00007362"/>
    </source>
</evidence>
<dbReference type="InterPro" id="IPR000620">
    <property type="entry name" value="EamA_dom"/>
</dbReference>
<evidence type="ECO:0000256" key="1">
    <source>
        <dbReference type="ARBA" id="ARBA00004141"/>
    </source>
</evidence>
<name>A0A1F5S075_9BACT</name>
<evidence type="ECO:0000256" key="12">
    <source>
        <dbReference type="ARBA" id="ARBA00047880"/>
    </source>
</evidence>
<evidence type="ECO:0000313" key="16">
    <source>
        <dbReference type="Proteomes" id="UP000177878"/>
    </source>
</evidence>
<dbReference type="GO" id="GO:0016020">
    <property type="term" value="C:membrane"/>
    <property type="evidence" value="ECO:0007669"/>
    <property type="project" value="UniProtKB-SubCell"/>
</dbReference>
<accession>A0A1F5S075</accession>
<keyword evidence="5" id="KW-0288">FMN</keyword>
<evidence type="ECO:0000256" key="13">
    <source>
        <dbReference type="SAM" id="Phobius"/>
    </source>
</evidence>
<keyword evidence="6" id="KW-0808">Transferase</keyword>
<evidence type="ECO:0000256" key="10">
    <source>
        <dbReference type="ARBA" id="ARBA00022989"/>
    </source>
</evidence>
<dbReference type="GO" id="GO:0005524">
    <property type="term" value="F:ATP binding"/>
    <property type="evidence" value="ECO:0007669"/>
    <property type="project" value="UniProtKB-KW"/>
</dbReference>
<evidence type="ECO:0000256" key="7">
    <source>
        <dbReference type="ARBA" id="ARBA00022692"/>
    </source>
</evidence>
<dbReference type="SMART" id="SM00904">
    <property type="entry name" value="Flavokinase"/>
    <property type="match status" value="1"/>
</dbReference>